<evidence type="ECO:0000313" key="2">
    <source>
        <dbReference type="Proteomes" id="UP000269438"/>
    </source>
</evidence>
<dbReference type="Pfam" id="PF14486">
    <property type="entry name" value="DUF4432"/>
    <property type="match status" value="1"/>
</dbReference>
<gene>
    <name evidence="1" type="ORF">D9V34_04185</name>
</gene>
<dbReference type="AlphaFoldDB" id="A0A3L7AUE8"/>
<comment type="caution">
    <text evidence="1">The sequence shown here is derived from an EMBL/GenBank/DDBJ whole genome shotgun (WGS) entry which is preliminary data.</text>
</comment>
<dbReference type="EMBL" id="RCUY01000002">
    <property type="protein sequence ID" value="RLP84006.1"/>
    <property type="molecule type" value="Genomic_DNA"/>
</dbReference>
<dbReference type="OrthoDB" id="9791280at2"/>
<dbReference type="Proteomes" id="UP000269438">
    <property type="component" value="Unassembled WGS sequence"/>
</dbReference>
<dbReference type="InterPro" id="IPR011013">
    <property type="entry name" value="Gal_mutarotase_sf_dom"/>
</dbReference>
<reference evidence="1 2" key="1">
    <citation type="submission" date="2018-10" db="EMBL/GenBank/DDBJ databases">
        <authorList>
            <person name="Li J."/>
        </authorList>
    </citation>
    <scope>NUCLEOTIDE SEQUENCE [LARGE SCALE GENOMIC DNA]</scope>
    <source>
        <strain evidence="1 2">JCM 11654</strain>
    </source>
</reference>
<dbReference type="Gene3D" id="2.70.98.10">
    <property type="match status" value="1"/>
</dbReference>
<accession>A0A3L7AUE8</accession>
<proteinExistence type="predicted"/>
<evidence type="ECO:0000313" key="1">
    <source>
        <dbReference type="EMBL" id="RLP84006.1"/>
    </source>
</evidence>
<dbReference type="GO" id="GO:0005975">
    <property type="term" value="P:carbohydrate metabolic process"/>
    <property type="evidence" value="ECO:0007669"/>
    <property type="project" value="InterPro"/>
</dbReference>
<keyword evidence="2" id="KW-1185">Reference proteome</keyword>
<sequence>MGSDRAAHRLGPPRTREFRDLTTAHTYGVPAEQIRRFTGRAEQLARIDSFVEANGPGAGSRRIQLDTGGGLSVDLHPDRALDVGRVSFAGVPVAWLSPTGIGSPAAYDGQGENFLRTFGGGLLATCGMDTFGPPSTDQGRDFGTHGRFGATPATLETVRVRGGKLTVIGTMRQATVFGENIEVRRKITARVGGCTLRITDQVTNLGDTDQPHMVLYHANFGWPLLSSESTLDIAADERIGIDEHARAEMDIWNQFHAPVADIPERVYRHVPPAAEASGWSRARLTNPNIGISAEIRFDRATLGNLYQWKMLGEGTYVLGLEPSNCATITGRAAARAAGTLPILKPGETVRHRIEFAFAREGSAEV</sequence>
<dbReference type="InterPro" id="IPR027839">
    <property type="entry name" value="DUF4432"/>
</dbReference>
<name>A0A3L7AUE8_9MICO</name>
<dbReference type="GO" id="GO:0003824">
    <property type="term" value="F:catalytic activity"/>
    <property type="evidence" value="ECO:0007669"/>
    <property type="project" value="InterPro"/>
</dbReference>
<dbReference type="CDD" id="cd09023">
    <property type="entry name" value="Aldose_epim_Ec_c4013"/>
    <property type="match status" value="1"/>
</dbReference>
<dbReference type="GO" id="GO:0030246">
    <property type="term" value="F:carbohydrate binding"/>
    <property type="evidence" value="ECO:0007669"/>
    <property type="project" value="InterPro"/>
</dbReference>
<dbReference type="InterPro" id="IPR014718">
    <property type="entry name" value="GH-type_carb-bd"/>
</dbReference>
<protein>
    <submittedName>
        <fullName evidence="1">DUF4432 family protein</fullName>
    </submittedName>
</protein>
<dbReference type="SUPFAM" id="SSF74650">
    <property type="entry name" value="Galactose mutarotase-like"/>
    <property type="match status" value="1"/>
</dbReference>
<organism evidence="1 2">
    <name type="scientific">Mycetocola lacteus</name>
    <dbReference type="NCBI Taxonomy" id="76637"/>
    <lineage>
        <taxon>Bacteria</taxon>
        <taxon>Bacillati</taxon>
        <taxon>Actinomycetota</taxon>
        <taxon>Actinomycetes</taxon>
        <taxon>Micrococcales</taxon>
        <taxon>Microbacteriaceae</taxon>
        <taxon>Mycetocola</taxon>
    </lineage>
</organism>